<accession>A0A2M4C7Z5</accession>
<sequence>MFSARLKRRQLIRNMVVLLYSRYLFCQQMCPGAAVLKRYRPLRALCWETFQIPRMPNPVSSCKDRFMGWKRGTSRQYQFALVCPTDKWPGCWSNKSRQPAANGHRNGLYLHFK</sequence>
<name>A0A2M4C7Z5_9DIPT</name>
<dbReference type="AlphaFoldDB" id="A0A2M4C7Z5"/>
<reference evidence="1" key="1">
    <citation type="submission" date="2018-01" db="EMBL/GenBank/DDBJ databases">
        <title>An insight into the sialome of Amazonian anophelines.</title>
        <authorList>
            <person name="Ribeiro J.M."/>
            <person name="Scarpassa V."/>
            <person name="Calvo E."/>
        </authorList>
    </citation>
    <scope>NUCLEOTIDE SEQUENCE</scope>
    <source>
        <tissue evidence="1">Salivary glands</tissue>
    </source>
</reference>
<organism evidence="1">
    <name type="scientific">Anopheles marajoara</name>
    <dbReference type="NCBI Taxonomy" id="58244"/>
    <lineage>
        <taxon>Eukaryota</taxon>
        <taxon>Metazoa</taxon>
        <taxon>Ecdysozoa</taxon>
        <taxon>Arthropoda</taxon>
        <taxon>Hexapoda</taxon>
        <taxon>Insecta</taxon>
        <taxon>Pterygota</taxon>
        <taxon>Neoptera</taxon>
        <taxon>Endopterygota</taxon>
        <taxon>Diptera</taxon>
        <taxon>Nematocera</taxon>
        <taxon>Culicoidea</taxon>
        <taxon>Culicidae</taxon>
        <taxon>Anophelinae</taxon>
        <taxon>Anopheles</taxon>
    </lineage>
</organism>
<protein>
    <submittedName>
        <fullName evidence="1">Putative secreted protein</fullName>
    </submittedName>
</protein>
<dbReference type="EMBL" id="GGFJ01012214">
    <property type="protein sequence ID" value="MBW61355.1"/>
    <property type="molecule type" value="Transcribed_RNA"/>
</dbReference>
<proteinExistence type="predicted"/>
<evidence type="ECO:0000313" key="1">
    <source>
        <dbReference type="EMBL" id="MBW61355.1"/>
    </source>
</evidence>